<protein>
    <submittedName>
        <fullName evidence="4">Uncharacterized protein</fullName>
    </submittedName>
</protein>
<dbReference type="Gramene" id="ESR42390">
    <property type="protein sequence ID" value="ESR42390"/>
    <property type="gene ID" value="CICLE_v10013491mg"/>
</dbReference>
<dbReference type="InParanoid" id="V4STS3"/>
<name>V4STS3_CITCL</name>
<evidence type="ECO:0000256" key="1">
    <source>
        <dbReference type="ARBA" id="ARBA00022857"/>
    </source>
</evidence>
<dbReference type="InterPro" id="IPR045000">
    <property type="entry name" value="TR"/>
</dbReference>
<dbReference type="SUPFAM" id="SSF51735">
    <property type="entry name" value="NAD(P)-binding Rossmann-fold domains"/>
    <property type="match status" value="1"/>
</dbReference>
<proteinExistence type="inferred from homology"/>
<dbReference type="EMBL" id="KI536861">
    <property type="protein sequence ID" value="ESR42390.1"/>
    <property type="molecule type" value="Genomic_DNA"/>
</dbReference>
<dbReference type="PANTHER" id="PTHR42898">
    <property type="entry name" value="TROPINONE REDUCTASE"/>
    <property type="match status" value="1"/>
</dbReference>
<dbReference type="KEGG" id="cic:CICLE_v10013491mg"/>
<dbReference type="Proteomes" id="UP000030687">
    <property type="component" value="Unassembled WGS sequence"/>
</dbReference>
<dbReference type="Pfam" id="PF00106">
    <property type="entry name" value="adh_short"/>
    <property type="match status" value="1"/>
</dbReference>
<evidence type="ECO:0000256" key="2">
    <source>
        <dbReference type="ARBA" id="ARBA00023002"/>
    </source>
</evidence>
<keyword evidence="1" id="KW-0521">NADP</keyword>
<evidence type="ECO:0000313" key="4">
    <source>
        <dbReference type="EMBL" id="ESR42390.1"/>
    </source>
</evidence>
<dbReference type="STRING" id="85681.V4STS3"/>
<comment type="similarity">
    <text evidence="3">Belongs to the short-chain dehydrogenases/reductases (SDR) family. SDR65C subfamily.</text>
</comment>
<sequence length="173" mass="18553">MGEHKFISRIKRWSLDGMAALVTGGHEHAIVEELAGFGAIIHTYSRNQTELNECLQEWQLKGFKVTGSVNNAAVAVPKEALNTTAEDMSTLRSTNFESVFHLSKLAHPLLKASGNGIIVFISLVAGVTAAPLTPLYGPYNAFLCFPAASYITGQVICVVDGGMTVNGFNPTQN</sequence>
<dbReference type="AlphaFoldDB" id="V4STS3"/>
<evidence type="ECO:0000256" key="3">
    <source>
        <dbReference type="ARBA" id="ARBA00025714"/>
    </source>
</evidence>
<dbReference type="InterPro" id="IPR036291">
    <property type="entry name" value="NAD(P)-bd_dom_sf"/>
</dbReference>
<evidence type="ECO:0000313" key="5">
    <source>
        <dbReference type="Proteomes" id="UP000030687"/>
    </source>
</evidence>
<accession>V4STS3</accession>
<dbReference type="PANTHER" id="PTHR42898:SF101">
    <property type="entry name" value="ENOYL-(ACYL CARRIER) REDUCTASE"/>
    <property type="match status" value="1"/>
</dbReference>
<dbReference type="GO" id="GO:0016491">
    <property type="term" value="F:oxidoreductase activity"/>
    <property type="evidence" value="ECO:0007669"/>
    <property type="project" value="UniProtKB-KW"/>
</dbReference>
<keyword evidence="5" id="KW-1185">Reference proteome</keyword>
<gene>
    <name evidence="4" type="ORF">CICLE_v10013491mg</name>
</gene>
<dbReference type="Gene3D" id="3.40.50.720">
    <property type="entry name" value="NAD(P)-binding Rossmann-like Domain"/>
    <property type="match status" value="1"/>
</dbReference>
<dbReference type="InterPro" id="IPR002347">
    <property type="entry name" value="SDR_fam"/>
</dbReference>
<dbReference type="eggNOG" id="KOG0725">
    <property type="taxonomic scope" value="Eukaryota"/>
</dbReference>
<keyword evidence="2" id="KW-0560">Oxidoreductase</keyword>
<reference evidence="4 5" key="1">
    <citation type="submission" date="2013-10" db="EMBL/GenBank/DDBJ databases">
        <authorList>
            <consortium name="International Citrus Genome Consortium"/>
            <person name="Jenkins J."/>
            <person name="Schmutz J."/>
            <person name="Prochnik S."/>
            <person name="Rokhsar D."/>
            <person name="Gmitter F."/>
            <person name="Ollitrault P."/>
            <person name="Machado M."/>
            <person name="Talon M."/>
            <person name="Wincker P."/>
            <person name="Jaillon O."/>
            <person name="Morgante M."/>
        </authorList>
    </citation>
    <scope>NUCLEOTIDE SEQUENCE</scope>
    <source>
        <strain evidence="5">cv. Clemenules</strain>
    </source>
</reference>
<organism evidence="4 5">
    <name type="scientific">Citrus clementina</name>
    <name type="common">Clementine</name>
    <name type="synonym">Citrus deliciosa x Citrus sinensis</name>
    <dbReference type="NCBI Taxonomy" id="85681"/>
    <lineage>
        <taxon>Eukaryota</taxon>
        <taxon>Viridiplantae</taxon>
        <taxon>Streptophyta</taxon>
        <taxon>Embryophyta</taxon>
        <taxon>Tracheophyta</taxon>
        <taxon>Spermatophyta</taxon>
        <taxon>Magnoliopsida</taxon>
        <taxon>eudicotyledons</taxon>
        <taxon>Gunneridae</taxon>
        <taxon>Pentapetalae</taxon>
        <taxon>rosids</taxon>
        <taxon>malvids</taxon>
        <taxon>Sapindales</taxon>
        <taxon>Rutaceae</taxon>
        <taxon>Aurantioideae</taxon>
        <taxon>Citrus</taxon>
    </lineage>
</organism>